<keyword evidence="6" id="KW-1185">Reference proteome</keyword>
<comment type="caution">
    <text evidence="5">The sequence shown here is derived from an EMBL/GenBank/DDBJ whole genome shotgun (WGS) entry which is preliminary data.</text>
</comment>
<comment type="similarity">
    <text evidence="1">Belongs to the TolB family.</text>
</comment>
<evidence type="ECO:0000313" key="6">
    <source>
        <dbReference type="Proteomes" id="UP000323257"/>
    </source>
</evidence>
<feature type="domain" description="SLH" evidence="4">
    <location>
        <begin position="2405"/>
        <end position="2466"/>
    </location>
</feature>
<dbReference type="Pfam" id="PF07676">
    <property type="entry name" value="PD40"/>
    <property type="match status" value="1"/>
</dbReference>
<evidence type="ECO:0000259" key="4">
    <source>
        <dbReference type="PROSITE" id="PS51272"/>
    </source>
</evidence>
<dbReference type="SMART" id="SM00060">
    <property type="entry name" value="FN3"/>
    <property type="match status" value="3"/>
</dbReference>
<name>A0A5S5CJB8_9BACL</name>
<dbReference type="EMBL" id="VNHS01000002">
    <property type="protein sequence ID" value="TYP78113.1"/>
    <property type="molecule type" value="Genomic_DNA"/>
</dbReference>
<feature type="domain" description="SLH" evidence="4">
    <location>
        <begin position="2339"/>
        <end position="2403"/>
    </location>
</feature>
<dbReference type="InterPro" id="IPR011659">
    <property type="entry name" value="WD40"/>
</dbReference>
<feature type="region of interest" description="Disordered" evidence="2">
    <location>
        <begin position="55"/>
        <end position="85"/>
    </location>
</feature>
<dbReference type="Pfam" id="PF00395">
    <property type="entry name" value="SLH"/>
    <property type="match status" value="2"/>
</dbReference>
<evidence type="ECO:0000256" key="1">
    <source>
        <dbReference type="ARBA" id="ARBA00009820"/>
    </source>
</evidence>
<sequence length="2515" mass="266019">MVGKFNRKWRRPIAAIIAAALMASVYPAPSWADPSADIAALEAALEEAIGVIPSAGAGDAETSPAGAGEQSPSGEAPQQEAPQEEVRLAEALAAPAPVLQPLRAYTNEAQVRLAGSAEAGAAVTVYRIDPKRIKSAVGTVGADGEGAFAIDAALETDGPYQFTAIAKSGATTSPESAPVQLTLDRTAPAAPRKAEWTTEGTDAITLSWQSAEAPGSLAFHILREGEEVGVTNEEQYQDSGLVPQSRVRYGLFSEDPAGNRSAVVELTAGTQPERLMLVGTSESGEVANSYVSGSAISADGSAVAFYSSATNLIPGVGDGDRTLLYVKDLNTNKVEVAEPEPDFNGGSEAALSGTGRYLVYNRYNGEHLDLYLKDREQEGPPVRITSGDGDSLSPSISDDGSTIVFVSAASNLTADDDNRLTDAFVYRTATGTITRIAPPPTGYGYDVQKVVLSGNGQYAAWLLMESGVEPAREQTVLYSLASGAATTIAEQADSVSISRDGRFAAYSVGLEHYLYDRTTGEASLLYGENNASPIISADGQWLAYGDGGQASWEHLGSGDALLLGNPATEDYVTAMSANGQRLLYLGDYPAERNEYGGFRSMAYVVCPITCSGDTSEDRPIESVSWTAAGRIKDQLKFGSELTLTTVGAAGGSSSVAMTYRTAAGEETEALERVVTLTESSVKPGTYSGKLKLAEGMAQLISIVGEITDRNGISTTKAADRMPAAVSGAIAADIALLPEGADPKALEGSRLVAWSAQRKSGAQLAYSQGQETLLLPLAAAPDYSLKLVAADGTVLAAGDPIEVVQGHAAERKLEVRLPAHLGIRILKPDGSGLAGVEIAMKDAEGELIGSGVTDALGNASIDSGFAGENVALSYDMPRPYLSAEPESIMLETVTVVTKTAEVRNGIVQGSIKDERGNVITGGTITLSQPNSVTSAPIAANGAYSIEAPEGISNFSIRAADGSQITLGRIEEVEVKAGQTTTVNLVVRGVPRQVEITSLATRYIGEQAQLLTIGPATGSAYQVRVANAATNALLKTNVLNEPIVRFNSYSGEKVDICIQDMRGRFATVCRTVTIGETDKPKLAFELVERAAVKGILPAGMTAVSVYLYELAADGKKTVRGIYRKEGAFRLSLPNPSTYTFEVKAMLGDRAVGITRTFTAAEGQVFDLGLLEPQTNGVFQNRAGNTLEVIGIESTQGGVIRLRGTYRYDNQTKPLTEAKLLLPIPGGTSLIAGSVVVNGKPATVAGADTAQATVELPAPMKEGDNGTIYYELRTTEAAGEFVQPELNIRFVQDGAAAKEENIGLAQASLVTVDLDAPTYVTKRTLLVSGHAPVGSTVIIEDGGLPVGHAETSPGGTWQQTITLSGAAQGAKHKLTVQALRDGQEWRSEPVFTVYDPNRPVPLELTLDQPGIRSYKADVSGGVARFPFTLSPNRPIYFSVKFSTPSRVENAVLKVAGDEFPLTLNPLTGLHETVKLTYQWKLGGISVAYDVVPLPYEAGSPTEEEVKAQLPEALQNASVRVTEIEAARSKKLAAAAGESSRVYVATVEVAAADDPEDRIESRYYYEPVPDYQPPSLPAGSPPVWDLKYSYDASTKTGGFSAIVPVTEARKMMQSLGVVAPLEADVHAIIRIGADTKFEIKTPGAGTALGLASAIYSGYEFQSKMNELNAMMDQVMDSGCMPPHYGQYYSNQLQALSERLFSNLVVKYSMQLGAMGLAASGIGFLGGAAVFATSLAVGMKMASDWNDSFNELKAEFASDNAECEDEPQDPSDPPPDDRDDDGSDTPGNDPDTDLDLADPDWIYDPSGYVFEAVKSNRLEGVTATIMQEGKDGEWSVWNAARYLQINPLVTDGEGRYGWDVPEGNWMVRYEKDGYITGYSEKLTVLPPHFDVNIPLVSLEAPAVGGVIQSAGNKALIVEFSKYMQPDTLTAETVRLLLQTGESEETEVPIQIEPLDGEYDAGGRLLATGYRVIAQSPLATGSTYRLVIDADVHSYAGVSLQNAYEQTVAIADTAPPVAEAVLEASVVPGIEGVGIQWTTTEAAGPGTQLAIHWKRKDASDLEGTLTVKATDGFAAIDGLREGGYEIRLATLSRDGVESAGITLEGSPLGRERLPVETTPPAEVASAAALAKPAAIELGWTDPGDPDLRHILVRLRKPGNAEFESPVRVAAGVGKQIFAGLSAGTYDIRVTSVDIRGNESAGIALQAIVPPVQPSEEAIIKIVKGQEVYEALERSLSLRVAKGSLSEGSEIRANRQTKPSHAIPAPYKLRSALYTLTSSAVLSKPVQLSLAFDKSGLTPLELRKLGMYRQDPKNPLKWHYVGGAIDPATGKFKASIVEWGAYAVMLFDLKPKDLEKHWSRQLVEVLLSRHVMLRGTEDGTFEPDRAITRAEMVGAMAEVYARKTGQPYSPVGQLPFKDVPADAWYAPAVATALKAGLLASGTSFRPNDALSREEMSLFIARLIKKTEPGNRGAASALAEAGGAPVGTPTGPGAPSPLPKASRAEAAVLLFAVLEIEAPGAGK</sequence>
<feature type="signal peptide" evidence="3">
    <location>
        <begin position="1"/>
        <end position="32"/>
    </location>
</feature>
<evidence type="ECO:0000256" key="3">
    <source>
        <dbReference type="SAM" id="SignalP"/>
    </source>
</evidence>
<accession>A0A5S5CJB8</accession>
<evidence type="ECO:0000313" key="5">
    <source>
        <dbReference type="EMBL" id="TYP78113.1"/>
    </source>
</evidence>
<dbReference type="Gene3D" id="2.60.40.10">
    <property type="entry name" value="Immunoglobulins"/>
    <property type="match status" value="3"/>
</dbReference>
<keyword evidence="3" id="KW-0732">Signal</keyword>
<dbReference type="InterPro" id="IPR003961">
    <property type="entry name" value="FN3_dom"/>
</dbReference>
<feature type="compositionally biased region" description="Low complexity" evidence="2">
    <location>
        <begin position="2466"/>
        <end position="2483"/>
    </location>
</feature>
<dbReference type="Gene3D" id="2.120.10.30">
    <property type="entry name" value="TolB, C-terminal domain"/>
    <property type="match status" value="1"/>
</dbReference>
<dbReference type="InterPro" id="IPR036116">
    <property type="entry name" value="FN3_sf"/>
</dbReference>
<dbReference type="SUPFAM" id="SSF49265">
    <property type="entry name" value="Fibronectin type III"/>
    <property type="match status" value="1"/>
</dbReference>
<proteinExistence type="inferred from homology"/>
<dbReference type="SUPFAM" id="SSF82171">
    <property type="entry name" value="DPP6 N-terminal domain-like"/>
    <property type="match status" value="1"/>
</dbReference>
<dbReference type="RefSeq" id="WP_187434071.1">
    <property type="nucleotide sequence ID" value="NZ_VNHS01000002.1"/>
</dbReference>
<dbReference type="InterPro" id="IPR013783">
    <property type="entry name" value="Ig-like_fold"/>
</dbReference>
<gene>
    <name evidence="5" type="ORF">BCM02_102690</name>
</gene>
<dbReference type="InterPro" id="IPR001119">
    <property type="entry name" value="SLH_dom"/>
</dbReference>
<organism evidence="5 6">
    <name type="scientific">Paenibacillus methanolicus</name>
    <dbReference type="NCBI Taxonomy" id="582686"/>
    <lineage>
        <taxon>Bacteria</taxon>
        <taxon>Bacillati</taxon>
        <taxon>Bacillota</taxon>
        <taxon>Bacilli</taxon>
        <taxon>Bacillales</taxon>
        <taxon>Paenibacillaceae</taxon>
        <taxon>Paenibacillus</taxon>
    </lineage>
</organism>
<dbReference type="InterPro" id="IPR011042">
    <property type="entry name" value="6-blade_b-propeller_TolB-like"/>
</dbReference>
<dbReference type="PROSITE" id="PS51272">
    <property type="entry name" value="SLH"/>
    <property type="match status" value="2"/>
</dbReference>
<protein>
    <submittedName>
        <fullName evidence="5">Tol biopolymer transport system component</fullName>
    </submittedName>
</protein>
<dbReference type="Proteomes" id="UP000323257">
    <property type="component" value="Unassembled WGS sequence"/>
</dbReference>
<dbReference type="PANTHER" id="PTHR36842:SF1">
    <property type="entry name" value="PROTEIN TOLB"/>
    <property type="match status" value="1"/>
</dbReference>
<feature type="chain" id="PRO_5024443080" evidence="3">
    <location>
        <begin position="33"/>
        <end position="2515"/>
    </location>
</feature>
<feature type="region of interest" description="Disordered" evidence="2">
    <location>
        <begin position="1753"/>
        <end position="1794"/>
    </location>
</feature>
<evidence type="ECO:0000256" key="2">
    <source>
        <dbReference type="SAM" id="MobiDB-lite"/>
    </source>
</evidence>
<reference evidence="5 6" key="1">
    <citation type="submission" date="2019-07" db="EMBL/GenBank/DDBJ databases">
        <title>Genomic Encyclopedia of Type Strains, Phase III (KMG-III): the genomes of soil and plant-associated and newly described type strains.</title>
        <authorList>
            <person name="Whitman W."/>
        </authorList>
    </citation>
    <scope>NUCLEOTIDE SEQUENCE [LARGE SCALE GENOMIC DNA]</scope>
    <source>
        <strain evidence="5 6">BL24</strain>
    </source>
</reference>
<dbReference type="PANTHER" id="PTHR36842">
    <property type="entry name" value="PROTEIN TOLB HOMOLOG"/>
    <property type="match status" value="1"/>
</dbReference>
<feature type="region of interest" description="Disordered" evidence="2">
    <location>
        <begin position="2466"/>
        <end position="2491"/>
    </location>
</feature>